<dbReference type="RefSeq" id="WP_110476124.1">
    <property type="nucleotide sequence ID" value="NZ_BMWQ01000006.1"/>
</dbReference>
<comment type="subcellular location">
    <subcellularLocation>
        <location evidence="1">Membrane</location>
    </subcellularLocation>
</comment>
<proteinExistence type="predicted"/>
<dbReference type="OrthoDB" id="5705501at2"/>
<feature type="transmembrane region" description="Helical" evidence="5">
    <location>
        <begin position="53"/>
        <end position="72"/>
    </location>
</feature>
<evidence type="ECO:0000256" key="1">
    <source>
        <dbReference type="ARBA" id="ARBA00004370"/>
    </source>
</evidence>
<evidence type="ECO:0000256" key="2">
    <source>
        <dbReference type="ARBA" id="ARBA00022692"/>
    </source>
</evidence>
<reference evidence="7 8" key="1">
    <citation type="submission" date="2018-06" db="EMBL/GenBank/DDBJ databases">
        <title>Genomic Encyclopedia of Type Strains, Phase III (KMG-III): the genomes of soil and plant-associated and newly described type strains.</title>
        <authorList>
            <person name="Whitman W."/>
        </authorList>
    </citation>
    <scope>NUCLEOTIDE SEQUENCE [LARGE SCALE GENOMIC DNA]</scope>
    <source>
        <strain evidence="7 8">CECT 7945</strain>
    </source>
</reference>
<evidence type="ECO:0000313" key="7">
    <source>
        <dbReference type="EMBL" id="PYE80257.1"/>
    </source>
</evidence>
<feature type="transmembrane region" description="Helical" evidence="5">
    <location>
        <begin position="12"/>
        <end position="33"/>
    </location>
</feature>
<gene>
    <name evidence="7" type="ORF">DFQ11_10655</name>
</gene>
<dbReference type="InterPro" id="IPR023408">
    <property type="entry name" value="MscS_beta-dom_sf"/>
</dbReference>
<keyword evidence="4 5" id="KW-0472">Membrane</keyword>
<dbReference type="PANTHER" id="PTHR30221">
    <property type="entry name" value="SMALL-CONDUCTANCE MECHANOSENSITIVE CHANNEL"/>
    <property type="match status" value="1"/>
</dbReference>
<evidence type="ECO:0000256" key="3">
    <source>
        <dbReference type="ARBA" id="ARBA00022989"/>
    </source>
</evidence>
<dbReference type="Pfam" id="PF00924">
    <property type="entry name" value="MS_channel_2nd"/>
    <property type="match status" value="1"/>
</dbReference>
<evidence type="ECO:0000256" key="5">
    <source>
        <dbReference type="SAM" id="Phobius"/>
    </source>
</evidence>
<dbReference type="AlphaFoldDB" id="A0A2V4WUW5"/>
<dbReference type="Proteomes" id="UP000248054">
    <property type="component" value="Unassembled WGS sequence"/>
</dbReference>
<evidence type="ECO:0000256" key="4">
    <source>
        <dbReference type="ARBA" id="ARBA00023136"/>
    </source>
</evidence>
<evidence type="ECO:0000313" key="8">
    <source>
        <dbReference type="Proteomes" id="UP000248054"/>
    </source>
</evidence>
<keyword evidence="8" id="KW-1185">Reference proteome</keyword>
<keyword evidence="2 5" id="KW-0812">Transmembrane</keyword>
<sequence length="196" mass="21897">MTEFFAHYKDAVINTIILLLILSIIRYIIVITVNKIGKKSGTTEARAALIGRYATVTLVLLAILIETFILGAETRDITLVFSSVFAVIGVALFATWSILSNITSGVIMFFSFPYKVGDKIKIHDSDNSVVAIIEDIRAFQIILRDENKDLITYPNNLILQKAVTLLQKDALDENMDDTSILITNEEENSEKTHTEL</sequence>
<dbReference type="GO" id="GO:0016020">
    <property type="term" value="C:membrane"/>
    <property type="evidence" value="ECO:0007669"/>
    <property type="project" value="UniProtKB-SubCell"/>
</dbReference>
<dbReference type="GO" id="GO:0008381">
    <property type="term" value="F:mechanosensitive monoatomic ion channel activity"/>
    <property type="evidence" value="ECO:0007669"/>
    <property type="project" value="InterPro"/>
</dbReference>
<protein>
    <submittedName>
        <fullName evidence="7">Mechanosensitive ion channel-like protein</fullName>
    </submittedName>
</protein>
<feature type="transmembrane region" description="Helical" evidence="5">
    <location>
        <begin position="84"/>
        <end position="112"/>
    </location>
</feature>
<evidence type="ECO:0000259" key="6">
    <source>
        <dbReference type="Pfam" id="PF00924"/>
    </source>
</evidence>
<dbReference type="InterPro" id="IPR010920">
    <property type="entry name" value="LSM_dom_sf"/>
</dbReference>
<organism evidence="7 8">
    <name type="scientific">Winogradskyella epiphytica</name>
    <dbReference type="NCBI Taxonomy" id="262005"/>
    <lineage>
        <taxon>Bacteria</taxon>
        <taxon>Pseudomonadati</taxon>
        <taxon>Bacteroidota</taxon>
        <taxon>Flavobacteriia</taxon>
        <taxon>Flavobacteriales</taxon>
        <taxon>Flavobacteriaceae</taxon>
        <taxon>Winogradskyella</taxon>
    </lineage>
</organism>
<dbReference type="SUPFAM" id="SSF50182">
    <property type="entry name" value="Sm-like ribonucleoproteins"/>
    <property type="match status" value="1"/>
</dbReference>
<dbReference type="EMBL" id="QJTD01000006">
    <property type="protein sequence ID" value="PYE80257.1"/>
    <property type="molecule type" value="Genomic_DNA"/>
</dbReference>
<feature type="domain" description="Mechanosensitive ion channel MscS" evidence="6">
    <location>
        <begin position="98"/>
        <end position="163"/>
    </location>
</feature>
<dbReference type="Gene3D" id="2.30.30.60">
    <property type="match status" value="1"/>
</dbReference>
<name>A0A2V4WUW5_9FLAO</name>
<dbReference type="InterPro" id="IPR045275">
    <property type="entry name" value="MscS_archaea/bacteria_type"/>
</dbReference>
<dbReference type="PANTHER" id="PTHR30221:SF8">
    <property type="entry name" value="SMALL-CONDUCTANCE MECHANOSENSITIVE CHANNEL"/>
    <property type="match status" value="1"/>
</dbReference>
<accession>A0A2V4WUW5</accession>
<keyword evidence="3 5" id="KW-1133">Transmembrane helix</keyword>
<dbReference type="InterPro" id="IPR006685">
    <property type="entry name" value="MscS_channel_2nd"/>
</dbReference>
<comment type="caution">
    <text evidence="7">The sequence shown here is derived from an EMBL/GenBank/DDBJ whole genome shotgun (WGS) entry which is preliminary data.</text>
</comment>